<dbReference type="RefSeq" id="WP_321565996.1">
    <property type="nucleotide sequence ID" value="NZ_CP139558.1"/>
</dbReference>
<evidence type="ECO:0000313" key="1">
    <source>
        <dbReference type="EMBL" id="WPU96910.1"/>
    </source>
</evidence>
<dbReference type="InterPro" id="IPR017853">
    <property type="entry name" value="GH"/>
</dbReference>
<dbReference type="EMBL" id="CP139558">
    <property type="protein sequence ID" value="WPU96910.1"/>
    <property type="molecule type" value="Genomic_DNA"/>
</dbReference>
<dbReference type="SUPFAM" id="SSF51445">
    <property type="entry name" value="(Trans)glycosidases"/>
    <property type="match status" value="1"/>
</dbReference>
<dbReference type="Gene3D" id="3.20.20.80">
    <property type="entry name" value="Glycosidases"/>
    <property type="match status" value="1"/>
</dbReference>
<reference evidence="1 2" key="1">
    <citation type="submission" date="2023-11" db="EMBL/GenBank/DDBJ databases">
        <title>Analysis of the Genomes of Mucilaginibacter gossypii cycad 4 and M. sabulilitoris SNA2: microbes with the potential for plant growth promotion.</title>
        <authorList>
            <person name="Hirsch A.M."/>
            <person name="Humm E."/>
            <person name="Rubbi M."/>
            <person name="Del Vecchio G."/>
            <person name="Ha S.M."/>
            <person name="Pellegrini M."/>
            <person name="Gunsalus R.P."/>
        </authorList>
    </citation>
    <scope>NUCLEOTIDE SEQUENCE [LARGE SCALE GENOMIC DNA]</scope>
    <source>
        <strain evidence="1 2">SNA2</strain>
    </source>
</reference>
<protein>
    <submittedName>
        <fullName evidence="1">Alpha-amylase family protein</fullName>
    </submittedName>
</protein>
<name>A0ABZ0U0K2_9SPHI</name>
<dbReference type="InterPro" id="IPR006311">
    <property type="entry name" value="TAT_signal"/>
</dbReference>
<keyword evidence="2" id="KW-1185">Reference proteome</keyword>
<gene>
    <name evidence="1" type="ORF">SNE25_15420</name>
</gene>
<proteinExistence type="predicted"/>
<organism evidence="1 2">
    <name type="scientific">Mucilaginibacter sabulilitoris</name>
    <dbReference type="NCBI Taxonomy" id="1173583"/>
    <lineage>
        <taxon>Bacteria</taxon>
        <taxon>Pseudomonadati</taxon>
        <taxon>Bacteroidota</taxon>
        <taxon>Sphingobacteriia</taxon>
        <taxon>Sphingobacteriales</taxon>
        <taxon>Sphingobacteriaceae</taxon>
        <taxon>Mucilaginibacter</taxon>
    </lineage>
</organism>
<evidence type="ECO:0000313" key="2">
    <source>
        <dbReference type="Proteomes" id="UP001324380"/>
    </source>
</evidence>
<dbReference type="Proteomes" id="UP001324380">
    <property type="component" value="Chromosome"/>
</dbReference>
<dbReference type="Gene3D" id="3.40.50.880">
    <property type="match status" value="1"/>
</dbReference>
<sequence length="773" mass="86927">MSDHSAFTDTGDSRRSFLKKSMLASALLATADLVSFASPKNDAQPEAAAEKLPWYKELTRWGQVNISEKDPAHYDIAWWRKYWKRTSIQGIVVNAGGIVAYYPSKVPLHHPAEYLKGGDLFGDLCRAAHEDGIAVFARMDSNRAYEEVYKAHPDWFCVDIDGKPIKAGELYITCVNGPYYNQHIPAILREIYTLYKPEGFTDNSWSGLGRETICYCDNCKKSFRDKTRNDIPKSKNWEDKVYKQWIRWNYDRRLEIWDLNNRTTKEVGGPDCTWSGMNSGSISGQSRSFRDFKEICKRADIIMLDDQSRSNAAGFQHNGINGKLIHGLLGWDKLVPESMAMYQAGRPWYRLACKPPEEARMWSINGMAGGIQPWWHILAASHDDRRMYSTFVPLFNWHKANQQYLINRKPVARVGVVWSQENADYYGKDNSDALVELPIMGMTQALLKGRIPYLMVHADHIERDAAQFDVLVLPNLAVMSDKQVAAVKAFVERGGSLIASGETSLYNEWGEKRDDYALGDLFCAHIKSGESIKPPKERFSGDAYHTYLRLLPEMRKGVDGPSSGTEPALSGKRHEIFKGYDETDIIPFGGLLSPLKLDQGAEAVLTFIPQFPVYPPETAWMRVPKTDIPGLIINTGKKGNRVAFIPADIDKQYGRDNLPDHGNLLANIVRWAAKGEVGLNVTGAGMVDCHLYKQAGRMILHIVNLSNAATWRQPVDELTGIGPLKVQVKLADGVKGKTVRSIVTNQPVIARAENGYCYFEIKTVLNHEVIVLG</sequence>
<dbReference type="SUPFAM" id="SSF52317">
    <property type="entry name" value="Class I glutamine amidotransferase-like"/>
    <property type="match status" value="1"/>
</dbReference>
<dbReference type="PROSITE" id="PS51318">
    <property type="entry name" value="TAT"/>
    <property type="match status" value="1"/>
</dbReference>
<dbReference type="InterPro" id="IPR029062">
    <property type="entry name" value="Class_I_gatase-like"/>
</dbReference>
<dbReference type="InterPro" id="IPR028212">
    <property type="entry name" value="GHL6"/>
</dbReference>
<dbReference type="CDD" id="cd03143">
    <property type="entry name" value="A4_beta-galactosidase_middle_domain"/>
    <property type="match status" value="1"/>
</dbReference>
<dbReference type="Pfam" id="PF14871">
    <property type="entry name" value="GHL6"/>
    <property type="match status" value="1"/>
</dbReference>
<accession>A0ABZ0U0K2</accession>